<comment type="caution">
    <text evidence="2">The sequence shown here is derived from an EMBL/GenBank/DDBJ whole genome shotgun (WGS) entry which is preliminary data.</text>
</comment>
<gene>
    <name evidence="2" type="ORF">M9Y10_011767</name>
</gene>
<protein>
    <submittedName>
        <fullName evidence="2">Uncharacterized protein</fullName>
    </submittedName>
</protein>
<keyword evidence="1" id="KW-1133">Transmembrane helix</keyword>
<dbReference type="Proteomes" id="UP001470230">
    <property type="component" value="Unassembled WGS sequence"/>
</dbReference>
<organism evidence="2 3">
    <name type="scientific">Tritrichomonas musculus</name>
    <dbReference type="NCBI Taxonomy" id="1915356"/>
    <lineage>
        <taxon>Eukaryota</taxon>
        <taxon>Metamonada</taxon>
        <taxon>Parabasalia</taxon>
        <taxon>Tritrichomonadida</taxon>
        <taxon>Tritrichomonadidae</taxon>
        <taxon>Tritrichomonas</taxon>
    </lineage>
</organism>
<evidence type="ECO:0000313" key="3">
    <source>
        <dbReference type="Proteomes" id="UP001470230"/>
    </source>
</evidence>
<keyword evidence="3" id="KW-1185">Reference proteome</keyword>
<keyword evidence="1" id="KW-0472">Membrane</keyword>
<dbReference type="EMBL" id="JAPFFF010000017">
    <property type="protein sequence ID" value="KAK8864072.1"/>
    <property type="molecule type" value="Genomic_DNA"/>
</dbReference>
<name>A0ABR2ILC4_9EUKA</name>
<evidence type="ECO:0000256" key="1">
    <source>
        <dbReference type="SAM" id="Phobius"/>
    </source>
</evidence>
<reference evidence="2 3" key="1">
    <citation type="submission" date="2024-04" db="EMBL/GenBank/DDBJ databases">
        <title>Tritrichomonas musculus Genome.</title>
        <authorList>
            <person name="Alves-Ferreira E."/>
            <person name="Grigg M."/>
            <person name="Lorenzi H."/>
            <person name="Galac M."/>
        </authorList>
    </citation>
    <scope>NUCLEOTIDE SEQUENCE [LARGE SCALE GENOMIC DNA]</scope>
    <source>
        <strain evidence="2 3">EAF2021</strain>
    </source>
</reference>
<evidence type="ECO:0000313" key="2">
    <source>
        <dbReference type="EMBL" id="KAK8864072.1"/>
    </source>
</evidence>
<accession>A0ABR2ILC4</accession>
<proteinExistence type="predicted"/>
<feature type="transmembrane region" description="Helical" evidence="1">
    <location>
        <begin position="265"/>
        <end position="291"/>
    </location>
</feature>
<keyword evidence="1" id="KW-0812">Transmembrane</keyword>
<sequence length="330" mass="37998">MSSEDVNAILQYPHQTENFLEAKIITSPENTTDHLLDPTQDAIVSGSLIQLRVFNLFTSIELLLWIIPKEMCPLISFTLPNLDSFSITISSSKLSDTFCVFTNDYQKDHVYFFGSSSNSTISRFELYSKNVTFMHDVCYDYYCKTQISGSIFFWFRNEEAVSMKSFIRVHGLESSSPINLSRNNKLKQPKFSNNKRVSRFRSNKTNIYLKNQSKFNMRNDFLYQSEIVPLPYYNSTNKYNVGKDFDEKTISFIESPIESRRTVTFITTMIALGVTCVFIILQIIDGIIILWKSRRANRLNANGHTAALPITLVLNHYCPNTSAKIVMPNY</sequence>